<feature type="domain" description="Transposase IS701-like DDE" evidence="1">
    <location>
        <begin position="31"/>
        <end position="243"/>
    </location>
</feature>
<dbReference type="PANTHER" id="PTHR33627:SF1">
    <property type="entry name" value="TRANSPOSASE"/>
    <property type="match status" value="1"/>
</dbReference>
<gene>
    <name evidence="2" type="ORF">FHR36_004101</name>
</gene>
<dbReference type="NCBIfam" id="NF033540">
    <property type="entry name" value="transpos_IS701"/>
    <property type="match status" value="1"/>
</dbReference>
<dbReference type="InterPro" id="IPR039365">
    <property type="entry name" value="IS701-like"/>
</dbReference>
<dbReference type="EMBL" id="JAMZDX010000004">
    <property type="protein sequence ID" value="MCP2310938.1"/>
    <property type="molecule type" value="Genomic_DNA"/>
</dbReference>
<organism evidence="2 3">
    <name type="scientific">Kitasatospora paracochleata</name>
    <dbReference type="NCBI Taxonomy" id="58354"/>
    <lineage>
        <taxon>Bacteria</taxon>
        <taxon>Bacillati</taxon>
        <taxon>Actinomycetota</taxon>
        <taxon>Actinomycetes</taxon>
        <taxon>Kitasatosporales</taxon>
        <taxon>Streptomycetaceae</taxon>
        <taxon>Kitasatospora</taxon>
    </lineage>
</organism>
<dbReference type="Proteomes" id="UP001206483">
    <property type="component" value="Unassembled WGS sequence"/>
</dbReference>
<dbReference type="Pfam" id="PF13546">
    <property type="entry name" value="DDE_5"/>
    <property type="match status" value="1"/>
</dbReference>
<protein>
    <submittedName>
        <fullName evidence="2">SRSO17 transposase</fullName>
    </submittedName>
</protein>
<sequence length="448" mass="49876">MTTNQDAAAVEATVAQEVWRDAFGEVTGLVAGCFPRRETRRTFAEMTEALLMGIERANCWTLAEALGHSGPHRLQHFLARAVWDHDAVRDHLARWAARQLADDRAVLVVDETGDEKSSMDAVGAARQYSGALGGIGLCQVAVHLTYASRFGHALLDRALYLTKDWATDDELRELTGVPDELVFATKPQLAAAMLQRVREAGLPARWVAADEVYGGRELLLAVRELGYDYAIAVPKGHRMATPAGTFTAAALLTRLPRRAWQRLRTGHGTKGDRHYDWAMIEIVPDDTPPGHDEGHGCLLVRRHRYTRELSFYRCHSITPVALADLVATVCARWRVEEDFAAAKSLTRLDEGQVTCWNSWMRWSLVSLVAAALLAVALARTHSAGPTPEAELIPLTRPGLLALRRATVLPEPRRDLAHVLHWSCWRRRHQHRAAACHRRWNETTATATT</sequence>
<evidence type="ECO:0000313" key="2">
    <source>
        <dbReference type="EMBL" id="MCP2310938.1"/>
    </source>
</evidence>
<keyword evidence="3" id="KW-1185">Reference proteome</keyword>
<dbReference type="InterPro" id="IPR038721">
    <property type="entry name" value="IS701-like_DDE_dom"/>
</dbReference>
<reference evidence="2 3" key="1">
    <citation type="submission" date="2022-06" db="EMBL/GenBank/DDBJ databases">
        <title>Sequencing the genomes of 1000 actinobacteria strains.</title>
        <authorList>
            <person name="Klenk H.-P."/>
        </authorList>
    </citation>
    <scope>NUCLEOTIDE SEQUENCE [LARGE SCALE GENOMIC DNA]</scope>
    <source>
        <strain evidence="2 3">DSM 41656</strain>
    </source>
</reference>
<dbReference type="RefSeq" id="WP_253799590.1">
    <property type="nucleotide sequence ID" value="NZ_BAAAUB010000047.1"/>
</dbReference>
<dbReference type="SUPFAM" id="SSF53098">
    <property type="entry name" value="Ribonuclease H-like"/>
    <property type="match status" value="1"/>
</dbReference>
<proteinExistence type="predicted"/>
<accession>A0ABT1J0M4</accession>
<evidence type="ECO:0000313" key="3">
    <source>
        <dbReference type="Proteomes" id="UP001206483"/>
    </source>
</evidence>
<dbReference type="PANTHER" id="PTHR33627">
    <property type="entry name" value="TRANSPOSASE"/>
    <property type="match status" value="1"/>
</dbReference>
<comment type="caution">
    <text evidence="2">The sequence shown here is derived from an EMBL/GenBank/DDBJ whole genome shotgun (WGS) entry which is preliminary data.</text>
</comment>
<dbReference type="InterPro" id="IPR012337">
    <property type="entry name" value="RNaseH-like_sf"/>
</dbReference>
<name>A0ABT1J0M4_9ACTN</name>
<evidence type="ECO:0000259" key="1">
    <source>
        <dbReference type="Pfam" id="PF13546"/>
    </source>
</evidence>